<evidence type="ECO:0000313" key="9">
    <source>
        <dbReference type="EMBL" id="CAH9104899.1"/>
    </source>
</evidence>
<sequence length="578" mass="64591">MAGDIEEPFRLNFHGESLRSGSISFGRFENEDLCWERRSSFSHNRYLEEVEKYSKPGSVTEKKAILEAHFKRRAALSSQSSSESHSSKIECQTSGNDLFEDNANEAVDIRVTERGGYDGDFERFNDCSYSTQSHDVEPEPTGCESEDRGLYYYCNNDDYETHSKHGDDTSGVVCEHFQEEEDCSAVTGRTTTTVNCDDESMLLTNGNVRAENVTSSTVSLVPASYEIESEIEKCASTSSESQQQSISPKGPCVLRTDHGNVTFDSPTMVNSESHLKSGASLHNAVKHRATFPKQDAKDLTGKPRRKKSDILVREKPVLQSSATATNCSISTTPNYEDSFSSRSNIYEESTSTEKKYRTKEKVVNNRYQSPSRPKCGENSKSTPGMKQSCSSFSFKSEERAEKRKEFLIKLEEKMNAKEAEMHQLQARRQEKSEAEIRRLRRSLNFKATPLPSFYHEDGQHSNRNKNMGNRPKPSMPRNNHSHPTDLSTSLAAENSTSTSGSTKNGAHFTRKVLNAPSPQASTKHRSTISSDGSMSSSQVCMGDRKSRKIKVVKEDTKRGINSRSSNRRFNCLAVGAAS</sequence>
<keyword evidence="5" id="KW-0206">Cytoskeleton</keyword>
<name>A0AAV0DT16_9ASTE</name>
<comment type="similarity">
    <text evidence="2">Belongs to the TPX2 family.</text>
</comment>
<comment type="caution">
    <text evidence="9">The sequence shown here is derived from an EMBL/GenBank/DDBJ whole genome shotgun (WGS) entry which is preliminary data.</text>
</comment>
<feature type="domain" description="TPX2 C-terminal" evidence="8">
    <location>
        <begin position="392"/>
        <end position="463"/>
    </location>
</feature>
<proteinExistence type="inferred from homology"/>
<evidence type="ECO:0000256" key="6">
    <source>
        <dbReference type="SAM" id="Coils"/>
    </source>
</evidence>
<dbReference type="EMBL" id="CAMAPF010000128">
    <property type="protein sequence ID" value="CAH9104899.1"/>
    <property type="molecule type" value="Genomic_DNA"/>
</dbReference>
<dbReference type="PANTHER" id="PTHR47067:SF6">
    <property type="entry name" value="PROTEIN WVD2-LIKE 7"/>
    <property type="match status" value="1"/>
</dbReference>
<feature type="compositionally biased region" description="Polar residues" evidence="7">
    <location>
        <begin position="484"/>
        <end position="494"/>
    </location>
</feature>
<dbReference type="AlphaFoldDB" id="A0AAV0DT16"/>
<accession>A0AAV0DT16</accession>
<dbReference type="PANTHER" id="PTHR47067">
    <property type="entry name" value="TPX2 (TARGETING PROTEIN FOR XKLP2) PROTEIN FAMILY-RELATED"/>
    <property type="match status" value="1"/>
</dbReference>
<keyword evidence="10" id="KW-1185">Reference proteome</keyword>
<dbReference type="Pfam" id="PF06886">
    <property type="entry name" value="TPX2"/>
    <property type="match status" value="1"/>
</dbReference>
<comment type="subcellular location">
    <subcellularLocation>
        <location evidence="1">Cytoplasm</location>
        <location evidence="1">Cytoskeleton</location>
    </subcellularLocation>
</comment>
<dbReference type="Proteomes" id="UP001152523">
    <property type="component" value="Unassembled WGS sequence"/>
</dbReference>
<dbReference type="GO" id="GO:0005874">
    <property type="term" value="C:microtubule"/>
    <property type="evidence" value="ECO:0007669"/>
    <property type="project" value="UniProtKB-KW"/>
</dbReference>
<dbReference type="InterPro" id="IPR044216">
    <property type="entry name" value="WDL7"/>
</dbReference>
<evidence type="ECO:0000256" key="1">
    <source>
        <dbReference type="ARBA" id="ARBA00004245"/>
    </source>
</evidence>
<evidence type="ECO:0000256" key="3">
    <source>
        <dbReference type="ARBA" id="ARBA00022490"/>
    </source>
</evidence>
<feature type="coiled-coil region" evidence="6">
    <location>
        <begin position="407"/>
        <end position="434"/>
    </location>
</feature>
<keyword evidence="6" id="KW-0175">Coiled coil</keyword>
<protein>
    <recommendedName>
        <fullName evidence="8">TPX2 C-terminal domain-containing protein</fullName>
    </recommendedName>
</protein>
<organism evidence="9 10">
    <name type="scientific">Cuscuta epithymum</name>
    <dbReference type="NCBI Taxonomy" id="186058"/>
    <lineage>
        <taxon>Eukaryota</taxon>
        <taxon>Viridiplantae</taxon>
        <taxon>Streptophyta</taxon>
        <taxon>Embryophyta</taxon>
        <taxon>Tracheophyta</taxon>
        <taxon>Spermatophyta</taxon>
        <taxon>Magnoliopsida</taxon>
        <taxon>eudicotyledons</taxon>
        <taxon>Gunneridae</taxon>
        <taxon>Pentapetalae</taxon>
        <taxon>asterids</taxon>
        <taxon>lamiids</taxon>
        <taxon>Solanales</taxon>
        <taxon>Convolvulaceae</taxon>
        <taxon>Cuscuteae</taxon>
        <taxon>Cuscuta</taxon>
        <taxon>Cuscuta subgen. Cuscuta</taxon>
    </lineage>
</organism>
<evidence type="ECO:0000313" key="10">
    <source>
        <dbReference type="Proteomes" id="UP001152523"/>
    </source>
</evidence>
<evidence type="ECO:0000259" key="8">
    <source>
        <dbReference type="Pfam" id="PF06886"/>
    </source>
</evidence>
<feature type="region of interest" description="Disordered" evidence="7">
    <location>
        <begin position="346"/>
        <end position="396"/>
    </location>
</feature>
<feature type="region of interest" description="Disordered" evidence="7">
    <location>
        <begin position="290"/>
        <end position="313"/>
    </location>
</feature>
<dbReference type="InterPro" id="IPR027329">
    <property type="entry name" value="TPX2_C"/>
</dbReference>
<evidence type="ECO:0000256" key="7">
    <source>
        <dbReference type="SAM" id="MobiDB-lite"/>
    </source>
</evidence>
<feature type="compositionally biased region" description="Polar residues" evidence="7">
    <location>
        <begin position="378"/>
        <end position="394"/>
    </location>
</feature>
<evidence type="ECO:0000256" key="5">
    <source>
        <dbReference type="ARBA" id="ARBA00023212"/>
    </source>
</evidence>
<gene>
    <name evidence="9" type="ORF">CEPIT_LOCUS16957</name>
</gene>
<feature type="region of interest" description="Disordered" evidence="7">
    <location>
        <begin position="449"/>
        <end position="547"/>
    </location>
</feature>
<evidence type="ECO:0000256" key="4">
    <source>
        <dbReference type="ARBA" id="ARBA00022701"/>
    </source>
</evidence>
<evidence type="ECO:0000256" key="2">
    <source>
        <dbReference type="ARBA" id="ARBA00005885"/>
    </source>
</evidence>
<reference evidence="9" key="1">
    <citation type="submission" date="2022-07" db="EMBL/GenBank/DDBJ databases">
        <authorList>
            <person name="Macas J."/>
            <person name="Novak P."/>
            <person name="Neumann P."/>
        </authorList>
    </citation>
    <scope>NUCLEOTIDE SEQUENCE</scope>
</reference>
<keyword evidence="4" id="KW-0493">Microtubule</keyword>
<keyword evidence="3" id="KW-0963">Cytoplasm</keyword>
<feature type="compositionally biased region" description="Basic and acidic residues" evidence="7">
    <location>
        <begin position="351"/>
        <end position="363"/>
    </location>
</feature>
<feature type="compositionally biased region" description="Low complexity" evidence="7">
    <location>
        <begin position="527"/>
        <end position="537"/>
    </location>
</feature>